<dbReference type="EMBL" id="CP137624">
    <property type="protein sequence ID" value="WPK14034.1"/>
    <property type="molecule type" value="Genomic_DNA"/>
</dbReference>
<evidence type="ECO:0000313" key="2">
    <source>
        <dbReference type="EMBL" id="WPK14034.1"/>
    </source>
</evidence>
<feature type="transmembrane region" description="Helical" evidence="1">
    <location>
        <begin position="68"/>
        <end position="87"/>
    </location>
</feature>
<proteinExistence type="predicted"/>
<name>A0ABZ0S0H3_9BACI</name>
<keyword evidence="3" id="KW-1185">Reference proteome</keyword>
<feature type="transmembrane region" description="Helical" evidence="1">
    <location>
        <begin position="94"/>
        <end position="112"/>
    </location>
</feature>
<dbReference type="InterPro" id="IPR018719">
    <property type="entry name" value="DUF2243_membrane"/>
</dbReference>
<evidence type="ECO:0000313" key="3">
    <source>
        <dbReference type="Proteomes" id="UP001322664"/>
    </source>
</evidence>
<dbReference type="Pfam" id="PF10002">
    <property type="entry name" value="DUF2243"/>
    <property type="match status" value="1"/>
</dbReference>
<dbReference type="Proteomes" id="UP001322664">
    <property type="component" value="Chromosome"/>
</dbReference>
<evidence type="ECO:0000256" key="1">
    <source>
        <dbReference type="SAM" id="Phobius"/>
    </source>
</evidence>
<feature type="transmembrane region" description="Helical" evidence="1">
    <location>
        <begin position="26"/>
        <end position="48"/>
    </location>
</feature>
<accession>A0ABZ0S0H3</accession>
<sequence length="162" mass="18835">MDLSNIHKKRNHKHENHFQYGQRNMWTGLLLGLGVVAFIDEVVFHQLLHWHHFYDKSTTNIGLVSDGLFHAFSFFATIGSAFLLADLHRKHGFWVQRWLAGIFLGAGAFQLYDGIIQHKLMKLHQIRYHVNIIPYDIVWNVIASILIVIGIVLLVKTNQQQR</sequence>
<gene>
    <name evidence="2" type="ORF">R6U77_19775</name>
</gene>
<keyword evidence="1" id="KW-0812">Transmembrane</keyword>
<protein>
    <submittedName>
        <fullName evidence="2">DUF2243 domain-containing protein</fullName>
    </submittedName>
</protein>
<keyword evidence="1" id="KW-1133">Transmembrane helix</keyword>
<organism evidence="2 3">
    <name type="scientific">Lysinibacillus louembei</name>
    <dbReference type="NCBI Taxonomy" id="1470088"/>
    <lineage>
        <taxon>Bacteria</taxon>
        <taxon>Bacillati</taxon>
        <taxon>Bacillota</taxon>
        <taxon>Bacilli</taxon>
        <taxon>Bacillales</taxon>
        <taxon>Bacillaceae</taxon>
        <taxon>Lysinibacillus</taxon>
    </lineage>
</organism>
<feature type="transmembrane region" description="Helical" evidence="1">
    <location>
        <begin position="132"/>
        <end position="155"/>
    </location>
</feature>
<keyword evidence="1" id="KW-0472">Membrane</keyword>
<reference evidence="2 3" key="1">
    <citation type="submission" date="2023-09" db="EMBL/GenBank/DDBJ databases">
        <authorList>
            <person name="Page C.A."/>
            <person name="Perez-Diaz I.M."/>
        </authorList>
    </citation>
    <scope>NUCLEOTIDE SEQUENCE [LARGE SCALE GENOMIC DNA]</scope>
    <source>
        <strain evidence="2 3">Ll15</strain>
    </source>
</reference>